<keyword evidence="1" id="KW-0732">Signal</keyword>
<gene>
    <name evidence="2" type="ORF">ACFFU1_11240</name>
</gene>
<dbReference type="Pfam" id="PF19515">
    <property type="entry name" value="DUF6048"/>
    <property type="match status" value="1"/>
</dbReference>
<name>A0ABV5H0R2_9FLAO</name>
<protein>
    <submittedName>
        <fullName evidence="2">DUF6048 family protein</fullName>
    </submittedName>
</protein>
<dbReference type="EMBL" id="JBHMFA010000006">
    <property type="protein sequence ID" value="MFB9105477.1"/>
    <property type="molecule type" value="Genomic_DNA"/>
</dbReference>
<dbReference type="Proteomes" id="UP001589590">
    <property type="component" value="Unassembled WGS sequence"/>
</dbReference>
<organism evidence="2 3">
    <name type="scientific">Algibacter miyuki</name>
    <dbReference type="NCBI Taxonomy" id="1306933"/>
    <lineage>
        <taxon>Bacteria</taxon>
        <taxon>Pseudomonadati</taxon>
        <taxon>Bacteroidota</taxon>
        <taxon>Flavobacteriia</taxon>
        <taxon>Flavobacteriales</taxon>
        <taxon>Flavobacteriaceae</taxon>
        <taxon>Algibacter</taxon>
    </lineage>
</organism>
<accession>A0ABV5H0R2</accession>
<reference evidence="2 3" key="1">
    <citation type="submission" date="2024-09" db="EMBL/GenBank/DDBJ databases">
        <authorList>
            <person name="Sun Q."/>
            <person name="Mori K."/>
        </authorList>
    </citation>
    <scope>NUCLEOTIDE SEQUENCE [LARGE SCALE GENOMIC DNA]</scope>
    <source>
        <strain evidence="2 3">CECT 8300</strain>
    </source>
</reference>
<evidence type="ECO:0000313" key="2">
    <source>
        <dbReference type="EMBL" id="MFB9105477.1"/>
    </source>
</evidence>
<evidence type="ECO:0000256" key="1">
    <source>
        <dbReference type="SAM" id="SignalP"/>
    </source>
</evidence>
<proteinExistence type="predicted"/>
<feature type="chain" id="PRO_5045572286" evidence="1">
    <location>
        <begin position="26"/>
        <end position="242"/>
    </location>
</feature>
<evidence type="ECO:0000313" key="3">
    <source>
        <dbReference type="Proteomes" id="UP001589590"/>
    </source>
</evidence>
<comment type="caution">
    <text evidence="2">The sequence shown here is derived from an EMBL/GenBank/DDBJ whole genome shotgun (WGS) entry which is preliminary data.</text>
</comment>
<sequence length="242" mass="27605">MKQKHTLTYFTNSLVLFLFCVTIQAQNDSIATKASDSIIIKEKYGLRIGGDLSKLVRSFAEDDYTGFQIEADYRLKKRLYLAAEIGFDNKTSTTDYLDITTQGSYLKAGIDYNLYDNWLDMDNMIYGGFRLGVSSFSHELNSFTVYNTNQYWAPQYSSDTLQEFNDLSAVWIEGILGMKAQILNNLYLGLNVQLKILVSETEPDNFQSIYVPGYNKTNDSSKFGAGFGYSLSYRIPLYQKNK</sequence>
<feature type="signal peptide" evidence="1">
    <location>
        <begin position="1"/>
        <end position="25"/>
    </location>
</feature>
<keyword evidence="3" id="KW-1185">Reference proteome</keyword>
<dbReference type="RefSeq" id="WP_290268131.1">
    <property type="nucleotide sequence ID" value="NZ_JAUFQP010000001.1"/>
</dbReference>
<dbReference type="InterPro" id="IPR046111">
    <property type="entry name" value="DUF6048"/>
</dbReference>